<dbReference type="GO" id="GO:0032454">
    <property type="term" value="F:histone H3K9 demethylase activity"/>
    <property type="evidence" value="ECO:0007669"/>
    <property type="project" value="InterPro"/>
</dbReference>
<feature type="domain" description="RING-type" evidence="9">
    <location>
        <begin position="856"/>
        <end position="903"/>
    </location>
</feature>
<dbReference type="InterPro" id="IPR003347">
    <property type="entry name" value="JmjC_dom"/>
</dbReference>
<dbReference type="SMART" id="SM00558">
    <property type="entry name" value="JmjC"/>
    <property type="match status" value="1"/>
</dbReference>
<evidence type="ECO:0000256" key="3">
    <source>
        <dbReference type="ARBA" id="ARBA00022723"/>
    </source>
</evidence>
<keyword evidence="4" id="KW-0805">Transcription regulation</keyword>
<evidence type="ECO:0000259" key="9">
    <source>
        <dbReference type="PROSITE" id="PS50089"/>
    </source>
</evidence>
<dbReference type="PROSITE" id="PS50089">
    <property type="entry name" value="ZF_RING_2"/>
    <property type="match status" value="1"/>
</dbReference>
<dbReference type="InterPro" id="IPR017956">
    <property type="entry name" value="AT_hook_DNA-bd_motif"/>
</dbReference>
<feature type="compositionally biased region" description="Polar residues" evidence="8">
    <location>
        <begin position="379"/>
        <end position="388"/>
    </location>
</feature>
<dbReference type="GO" id="GO:0008270">
    <property type="term" value="F:zinc ion binding"/>
    <property type="evidence" value="ECO:0007669"/>
    <property type="project" value="UniProtKB-KW"/>
</dbReference>
<feature type="compositionally biased region" description="Basic residues" evidence="8">
    <location>
        <begin position="392"/>
        <end position="404"/>
    </location>
</feature>
<keyword evidence="7" id="KW-0863">Zinc-finger</keyword>
<dbReference type="Gene3D" id="2.60.120.650">
    <property type="entry name" value="Cupin"/>
    <property type="match status" value="2"/>
</dbReference>
<gene>
    <name evidence="11" type="ORF">FNV43_RR23917</name>
</gene>
<evidence type="ECO:0000256" key="8">
    <source>
        <dbReference type="SAM" id="MobiDB-lite"/>
    </source>
</evidence>
<dbReference type="InterPro" id="IPR001841">
    <property type="entry name" value="Znf_RING"/>
</dbReference>
<proteinExistence type="inferred from homology"/>
<keyword evidence="7" id="KW-0862">Zinc</keyword>
<dbReference type="OrthoDB" id="1667110at2759"/>
<accession>A0A8K0DKR8</accession>
<dbReference type="PROSITE" id="PS51184">
    <property type="entry name" value="JMJC"/>
    <property type="match status" value="1"/>
</dbReference>
<feature type="region of interest" description="Disordered" evidence="8">
    <location>
        <begin position="229"/>
        <end position="261"/>
    </location>
</feature>
<evidence type="ECO:0000313" key="11">
    <source>
        <dbReference type="EMBL" id="KAF3432815.1"/>
    </source>
</evidence>
<dbReference type="Pfam" id="PF02373">
    <property type="entry name" value="JmjC"/>
    <property type="match status" value="1"/>
</dbReference>
<feature type="compositionally biased region" description="Basic residues" evidence="8">
    <location>
        <begin position="703"/>
        <end position="716"/>
    </location>
</feature>
<evidence type="ECO:0000256" key="4">
    <source>
        <dbReference type="ARBA" id="ARBA00023015"/>
    </source>
</evidence>
<dbReference type="GO" id="GO:0003712">
    <property type="term" value="F:transcription coregulator activity"/>
    <property type="evidence" value="ECO:0007669"/>
    <property type="project" value="TreeGrafter"/>
</dbReference>
<evidence type="ECO:0000313" key="12">
    <source>
        <dbReference type="Proteomes" id="UP000796880"/>
    </source>
</evidence>
<feature type="compositionally biased region" description="Basic residues" evidence="8">
    <location>
        <begin position="1397"/>
        <end position="1409"/>
    </location>
</feature>
<dbReference type="GO" id="GO:0006357">
    <property type="term" value="P:regulation of transcription by RNA polymerase II"/>
    <property type="evidence" value="ECO:0007669"/>
    <property type="project" value="TreeGrafter"/>
</dbReference>
<feature type="compositionally biased region" description="Polar residues" evidence="8">
    <location>
        <begin position="1421"/>
        <end position="1432"/>
    </location>
</feature>
<evidence type="ECO:0000259" key="10">
    <source>
        <dbReference type="PROSITE" id="PS51184"/>
    </source>
</evidence>
<sequence>MEKFDEEKQRKRKSPGEVSSGENGDGVEVDWEQNKSKRQAGGGNLATEVQDFGVEDVDGWFGGSSGANGGGLSVDDEIARLFGEVGGGGAGLGLNDEVLDFWDGEDGQGTTTVGGLSGAACKIGTQLFGNEEIQNVFGEEEVGNHLDKFGDECRDQDGHVGKSLQIDDKNRNLLCFEHSCGNDARVFGDEEVGDQFGGGPAGNAGPSSENASGHVAETIGIGGEEAVVMSKGKRGRPKGSKNKRKTVSAAKSTQRLGGAGRDGIVVVKPKDKRGRPKGSKNKQKVVACEKNGGTPAVVIGADKGGSGIVKVKKDVAVQENIEMAREFVGTGDGGDKAIGLNVGGENQGPKVENVFVLPERKRGQSKGSTKKKKKEASDGNENGHQNVWSKPKLGRPKGSKNKKKNLADQENHGLLNVNVGEIGSNIETGWSTELENGRTKLFGVEASEKPGESTCENGGGNKFFQSKVRRGRPKGSKNKKKNPAVEETLSMGLENGRSALLDEENCGMLGEASGGDEIRNEIIQPKKKPGPPKGSKSKKKILAGRENKEIPSNIVGCCDGVVEAVCSEGLQNEKVPAVLEDNGEVPGETSSGNVGGTKVHSKDEYSQPMGLIIPLADIIQGIPGETLVGNEDGSHIQPINKRKQPKTSKANLVVEKTQGIPGKIAWPTVLKDENPILVVEEDKGMSAKVSGGGEGGNEGVQRKSGRGRPRGSKNKRLTSSVKEYDSQGREKVSKSDDGYNRSRNKPGRPRGSKIKKRIILPGALSKIIALKHQDLASFSTLEDQNERDFKTMDIPVEQFRNMEKTEMKSGSSNFQKRPRGRPKMLNKQDRNPSVIGEGKSTETLDDSTRKRESFVCHQCLRNGRSGVINCSNCKRKRYCFECLSKWYPDKTRKDIEVACPYCRGNCNCRICLKEDLVFLAGCQEADTNIKLQKLLYLLHKILPLLRHIEQEQSSELDVEASINGIQLTEKDVSRSILEDDDRVYCDNCKTSIVNFHRSCPNPNCSYDLCLSCCCELRKGFQPGGNEADSSHRQFLERRRGQGIDSNGQVLANGERGASQSQVASLVNEHADSMPCDFPDWMAEANGGIPCPPKAWGGCGTKLLELRRIFEVNWVNKLIQSAEHLTINYKSSDIDLSQRCSLCHPTNLIGNGVEESEVRKAAFRQNGHDNFLYCPNAVRLEENDIEHFQLHWMRGEPVIVRNVLEKASGLSWEPMVMWRAFMGAKRVLKEEAVRVKAIDCLDWCEVEINIFQFFKGYIEGRKYRNGWPEMLKLKDWPASNFFDECLPRHGAEFISMLPFSDYTHPKSGILNLAPKLPTVLKPDLGPKTYIAYGSIEELGNGDSVTKLHCDISDAVNVLTHTSEVKILAAQHNIIKELQKKYENEDLYKHSGGTDKALGKSKRKPPKRHRKDKDLGLDLSEIADSTENNDSLQPRQHLEEEELDGEQKKLGLGILEFNKAACALECPLAVTVDTQGKLIEDMNEGIPSFDLHMGDSSSLIFEKDCGNMHFVVKKQMDLKKGSSVKELCSVYECDAKDEVTERDLCDQEHVQPSEMTAEMKFVKGKTSSGNKINIIEPVEPDSASTTCPQRHDNLEVVCGGAVWDIFRREDVPKLIEYLLKHKKEFRHINNLPVNSIVHPIHDQTLYLNERHKKKLKEEFDVEPWTFEQYLGEAVFIPAGCPHQVRNRKSCTKVALDFVSPENVQECIRLTEEFRMLPKIHRSKEDKLEVKKMALYAADDAIREIKILTSKTESQRPCDTSSVDKEA</sequence>
<organism evidence="11 12">
    <name type="scientific">Rhamnella rubrinervis</name>
    <dbReference type="NCBI Taxonomy" id="2594499"/>
    <lineage>
        <taxon>Eukaryota</taxon>
        <taxon>Viridiplantae</taxon>
        <taxon>Streptophyta</taxon>
        <taxon>Embryophyta</taxon>
        <taxon>Tracheophyta</taxon>
        <taxon>Spermatophyta</taxon>
        <taxon>Magnoliopsida</taxon>
        <taxon>eudicotyledons</taxon>
        <taxon>Gunneridae</taxon>
        <taxon>Pentapetalae</taxon>
        <taxon>rosids</taxon>
        <taxon>fabids</taxon>
        <taxon>Rosales</taxon>
        <taxon>Rhamnaceae</taxon>
        <taxon>rhamnoid group</taxon>
        <taxon>Rhamneae</taxon>
        <taxon>Rhamnella</taxon>
    </lineage>
</organism>
<evidence type="ECO:0000256" key="5">
    <source>
        <dbReference type="ARBA" id="ARBA00023163"/>
    </source>
</evidence>
<dbReference type="GO" id="GO:0031490">
    <property type="term" value="F:chromatin DNA binding"/>
    <property type="evidence" value="ECO:0007669"/>
    <property type="project" value="TreeGrafter"/>
</dbReference>
<feature type="region of interest" description="Disordered" evidence="8">
    <location>
        <begin position="448"/>
        <end position="484"/>
    </location>
</feature>
<evidence type="ECO:0000256" key="6">
    <source>
        <dbReference type="ARBA" id="ARBA00023242"/>
    </source>
</evidence>
<dbReference type="EMBL" id="VOIH02000011">
    <property type="protein sequence ID" value="KAF3432815.1"/>
    <property type="molecule type" value="Genomic_DNA"/>
</dbReference>
<dbReference type="Proteomes" id="UP000796880">
    <property type="component" value="Unassembled WGS sequence"/>
</dbReference>
<dbReference type="PANTHER" id="PTHR12549:SF38">
    <property type="entry name" value="JMJC DOMAIN-CONTAINING HISTONE DEMETHYLASE 2, ISOFORM A"/>
    <property type="match status" value="1"/>
</dbReference>
<feature type="compositionally biased region" description="Basic and acidic residues" evidence="8">
    <location>
        <begin position="722"/>
        <end position="740"/>
    </location>
</feature>
<name>A0A8K0DKR8_9ROSA</name>
<keyword evidence="12" id="KW-1185">Reference proteome</keyword>
<feature type="compositionally biased region" description="Basic residues" evidence="8">
    <location>
        <begin position="231"/>
        <end position="246"/>
    </location>
</feature>
<comment type="caution">
    <text evidence="11">The sequence shown here is derived from an EMBL/GenBank/DDBJ whole genome shotgun (WGS) entry which is preliminary data.</text>
</comment>
<feature type="region of interest" description="Disordered" evidence="8">
    <location>
        <begin position="1"/>
        <end position="46"/>
    </location>
</feature>
<dbReference type="GO" id="GO:0000118">
    <property type="term" value="C:histone deacetylase complex"/>
    <property type="evidence" value="ECO:0007669"/>
    <property type="project" value="TreeGrafter"/>
</dbReference>
<feature type="region of interest" description="Disordered" evidence="8">
    <location>
        <begin position="686"/>
        <end position="757"/>
    </location>
</feature>
<dbReference type="Pfam" id="PF10497">
    <property type="entry name" value="zf-4CXXC_R1"/>
    <property type="match status" value="1"/>
</dbReference>
<dbReference type="SUPFAM" id="SSF51197">
    <property type="entry name" value="Clavaminate synthase-like"/>
    <property type="match status" value="1"/>
</dbReference>
<keyword evidence="6" id="KW-0539">Nucleus</keyword>
<comment type="subcellular location">
    <subcellularLocation>
        <location evidence="1">Nucleus</location>
    </subcellularLocation>
</comment>
<evidence type="ECO:0000256" key="2">
    <source>
        <dbReference type="ARBA" id="ARBA00006801"/>
    </source>
</evidence>
<protein>
    <submittedName>
        <fullName evidence="11">Uncharacterized protein</fullName>
    </submittedName>
</protein>
<feature type="region of interest" description="Disordered" evidence="8">
    <location>
        <begin position="1387"/>
        <end position="1434"/>
    </location>
</feature>
<keyword evidence="3" id="KW-0479">Metal-binding</keyword>
<feature type="region of interest" description="Disordered" evidence="8">
    <location>
        <begin position="340"/>
        <end position="412"/>
    </location>
</feature>
<feature type="region of interest" description="Disordered" evidence="8">
    <location>
        <begin position="581"/>
        <end position="602"/>
    </location>
</feature>
<dbReference type="GO" id="GO:0000785">
    <property type="term" value="C:chromatin"/>
    <property type="evidence" value="ECO:0007669"/>
    <property type="project" value="TreeGrafter"/>
</dbReference>
<dbReference type="InterPro" id="IPR018866">
    <property type="entry name" value="Znf-4CXXC_R1"/>
</dbReference>
<evidence type="ECO:0000256" key="7">
    <source>
        <dbReference type="PROSITE-ProRule" id="PRU00175"/>
    </source>
</evidence>
<dbReference type="InterPro" id="IPR045109">
    <property type="entry name" value="LSDs-like"/>
</dbReference>
<feature type="compositionally biased region" description="Basic residues" evidence="8">
    <location>
        <begin position="742"/>
        <end position="757"/>
    </location>
</feature>
<dbReference type="SMART" id="SM00384">
    <property type="entry name" value="AT_hook"/>
    <property type="match status" value="6"/>
</dbReference>
<keyword evidence="5" id="KW-0804">Transcription</keyword>
<comment type="similarity">
    <text evidence="2">Belongs to the JARID1 histone demethylase family.</text>
</comment>
<reference evidence="11" key="1">
    <citation type="submission" date="2020-03" db="EMBL/GenBank/DDBJ databases">
        <title>A high-quality chromosome-level genome assembly of a woody plant with both climbing and erect habits, Rhamnella rubrinervis.</title>
        <authorList>
            <person name="Lu Z."/>
            <person name="Yang Y."/>
            <person name="Zhu X."/>
            <person name="Sun Y."/>
        </authorList>
    </citation>
    <scope>NUCLEOTIDE SEQUENCE</scope>
    <source>
        <strain evidence="11">BYM</strain>
        <tissue evidence="11">Leaf</tissue>
    </source>
</reference>
<feature type="domain" description="JmjC" evidence="10">
    <location>
        <begin position="1292"/>
        <end position="1712"/>
    </location>
</feature>
<dbReference type="PANTHER" id="PTHR12549">
    <property type="entry name" value="JMJC DOMAIN-CONTAINING HISTONE DEMETHYLATION PROTEIN"/>
    <property type="match status" value="1"/>
</dbReference>
<feature type="region of interest" description="Disordered" evidence="8">
    <location>
        <begin position="805"/>
        <end position="846"/>
    </location>
</feature>
<evidence type="ECO:0000256" key="1">
    <source>
        <dbReference type="ARBA" id="ARBA00004123"/>
    </source>
</evidence>
<feature type="compositionally biased region" description="Basic residues" evidence="8">
    <location>
        <begin position="467"/>
        <end position="482"/>
    </location>
</feature>